<proteinExistence type="predicted"/>
<evidence type="ECO:0000313" key="2">
    <source>
        <dbReference type="Proteomes" id="UP000078561"/>
    </source>
</evidence>
<protein>
    <recommendedName>
        <fullName evidence="3">ATP synthase complex subunit H</fullName>
    </recommendedName>
</protein>
<dbReference type="InterPro" id="IPR019711">
    <property type="entry name" value="ATP_synth_F0_suH"/>
</dbReference>
<evidence type="ECO:0008006" key="3">
    <source>
        <dbReference type="Google" id="ProtNLM"/>
    </source>
</evidence>
<dbReference type="FunCoup" id="A0A163MFW3">
    <property type="interactions" value="80"/>
</dbReference>
<accession>A0A163MFW3</accession>
<evidence type="ECO:0000313" key="1">
    <source>
        <dbReference type="EMBL" id="SAM04559.1"/>
    </source>
</evidence>
<dbReference type="Proteomes" id="UP000078561">
    <property type="component" value="Unassembled WGS sequence"/>
</dbReference>
<gene>
    <name evidence="1" type="primary">ABSGL_10425.1 scaffold 12026</name>
</gene>
<dbReference type="OrthoDB" id="274752at2759"/>
<dbReference type="Pfam" id="PF10775">
    <property type="entry name" value="ATP_sub_h"/>
    <property type="match status" value="1"/>
</dbReference>
<dbReference type="GO" id="GO:0046933">
    <property type="term" value="F:proton-transporting ATP synthase activity, rotational mechanism"/>
    <property type="evidence" value="ECO:0007669"/>
    <property type="project" value="TreeGrafter"/>
</dbReference>
<reference evidence="1" key="1">
    <citation type="submission" date="2016-04" db="EMBL/GenBank/DDBJ databases">
        <authorList>
            <person name="Evans L.H."/>
            <person name="Alamgir A."/>
            <person name="Owens N."/>
            <person name="Weber N.D."/>
            <person name="Virtaneva K."/>
            <person name="Barbian K."/>
            <person name="Babar A."/>
            <person name="Rosenke K."/>
        </authorList>
    </citation>
    <scope>NUCLEOTIDE SEQUENCE [LARGE SCALE GENOMIC DNA]</scope>
    <source>
        <strain evidence="1">CBS 101.48</strain>
    </source>
</reference>
<organism evidence="1">
    <name type="scientific">Absidia glauca</name>
    <name type="common">Pin mould</name>
    <dbReference type="NCBI Taxonomy" id="4829"/>
    <lineage>
        <taxon>Eukaryota</taxon>
        <taxon>Fungi</taxon>
        <taxon>Fungi incertae sedis</taxon>
        <taxon>Mucoromycota</taxon>
        <taxon>Mucoromycotina</taxon>
        <taxon>Mucoromycetes</taxon>
        <taxon>Mucorales</taxon>
        <taxon>Cunninghamellaceae</taxon>
        <taxon>Absidia</taxon>
    </lineage>
</organism>
<dbReference type="OMA" id="EGQVKNW"/>
<dbReference type="EMBL" id="LT554414">
    <property type="protein sequence ID" value="SAM04559.1"/>
    <property type="molecule type" value="Genomic_DNA"/>
</dbReference>
<dbReference type="PANTHER" id="PTHR28207">
    <property type="entry name" value="ATP SYNTHASE SUBUNIT H, MITOCHONDRIAL"/>
    <property type="match status" value="1"/>
</dbReference>
<keyword evidence="2" id="KW-1185">Reference proteome</keyword>
<dbReference type="PANTHER" id="PTHR28207:SF1">
    <property type="entry name" value="ATP SYNTHASE SUBUNIT H, MITOCHONDRIAL"/>
    <property type="match status" value="1"/>
</dbReference>
<dbReference type="AlphaFoldDB" id="A0A163MFW3"/>
<name>A0A163MFW3_ABSGL</name>
<dbReference type="InParanoid" id="A0A163MFW3"/>
<sequence>MFARIATRSSAAIKAPRSMVVRSFSVAAIQQKDVVSDLYIKELKAYKPTASASADESQVKDLKLPAAPEVPKVDEDLSAQLAAYDAEPEEATQ</sequence>
<dbReference type="STRING" id="4829.A0A163MFW3"/>